<evidence type="ECO:0000259" key="1">
    <source>
        <dbReference type="Pfam" id="PF18029"/>
    </source>
</evidence>
<keyword evidence="2" id="KW-0560">Oxidoreductase</keyword>
<organism evidence="2 3">
    <name type="scientific">Nocardia mangyaensis</name>
    <dbReference type="NCBI Taxonomy" id="2213200"/>
    <lineage>
        <taxon>Bacteria</taxon>
        <taxon>Bacillati</taxon>
        <taxon>Actinomycetota</taxon>
        <taxon>Actinomycetes</taxon>
        <taxon>Mycobacteriales</taxon>
        <taxon>Nocardiaceae</taxon>
        <taxon>Nocardia</taxon>
    </lineage>
</organism>
<dbReference type="PANTHER" id="PTHR35908:SF1">
    <property type="entry name" value="CONSERVED PROTEIN"/>
    <property type="match status" value="1"/>
</dbReference>
<dbReference type="AlphaFoldDB" id="A0A1J0VLA9"/>
<dbReference type="KEGG" id="nsl:BOX37_01295"/>
<dbReference type="CDD" id="cd06587">
    <property type="entry name" value="VOC"/>
    <property type="match status" value="1"/>
</dbReference>
<name>A0A1J0VLA9_9NOCA</name>
<reference evidence="2" key="1">
    <citation type="submission" date="2016-11" db="EMBL/GenBank/DDBJ databases">
        <authorList>
            <person name="Jaros S."/>
            <person name="Januszkiewicz K."/>
            <person name="Wedrychowicz H."/>
        </authorList>
    </citation>
    <scope>NUCLEOTIDE SEQUENCE [LARGE SCALE GENOMIC DNA]</scope>
    <source>
        <strain evidence="2">Y48</strain>
    </source>
</reference>
<dbReference type="InterPro" id="IPR029068">
    <property type="entry name" value="Glyas_Bleomycin-R_OHBP_Dase"/>
</dbReference>
<dbReference type="Gene3D" id="3.10.180.10">
    <property type="entry name" value="2,3-Dihydroxybiphenyl 1,2-Dioxygenase, domain 1"/>
    <property type="match status" value="1"/>
</dbReference>
<dbReference type="OrthoDB" id="3212826at2"/>
<proteinExistence type="predicted"/>
<feature type="domain" description="Glyoxalase-like" evidence="1">
    <location>
        <begin position="8"/>
        <end position="113"/>
    </location>
</feature>
<dbReference type="Pfam" id="PF18029">
    <property type="entry name" value="Glyoxalase_6"/>
    <property type="match status" value="1"/>
</dbReference>
<keyword evidence="3" id="KW-1185">Reference proteome</keyword>
<evidence type="ECO:0000313" key="2">
    <source>
        <dbReference type="EMBL" id="APE32827.1"/>
    </source>
</evidence>
<dbReference type="EMBL" id="CP018082">
    <property type="protein sequence ID" value="APE32827.1"/>
    <property type="molecule type" value="Genomic_DNA"/>
</dbReference>
<accession>A0A1J0VLA9</accession>
<sequence>MTLDLGNVTFDCHNAAALAEFYARLLDRAVDPDANEFFATVGATAGVSPVLMFTQVPERTPGKNSIHLDFHTAEWLESIEHAVGLGAEHIADFDEYGKVWATLADPEGNLFDIGKD</sequence>
<dbReference type="Proteomes" id="UP000183810">
    <property type="component" value="Chromosome"/>
</dbReference>
<dbReference type="RefSeq" id="WP_071925848.1">
    <property type="nucleotide sequence ID" value="NZ_CP018082.1"/>
</dbReference>
<dbReference type="SUPFAM" id="SSF54593">
    <property type="entry name" value="Glyoxalase/Bleomycin resistance protein/Dihydroxybiphenyl dioxygenase"/>
    <property type="match status" value="1"/>
</dbReference>
<dbReference type="InterPro" id="IPR041581">
    <property type="entry name" value="Glyoxalase_6"/>
</dbReference>
<protein>
    <submittedName>
        <fullName evidence="2">Glyoxalase/bleomycin resistance/dioxygenase family protein</fullName>
    </submittedName>
</protein>
<dbReference type="PANTHER" id="PTHR35908">
    <property type="entry name" value="HYPOTHETICAL FUSION PROTEIN"/>
    <property type="match status" value="1"/>
</dbReference>
<keyword evidence="2" id="KW-0223">Dioxygenase</keyword>
<dbReference type="GO" id="GO:0051213">
    <property type="term" value="F:dioxygenase activity"/>
    <property type="evidence" value="ECO:0007669"/>
    <property type="project" value="UniProtKB-KW"/>
</dbReference>
<evidence type="ECO:0000313" key="3">
    <source>
        <dbReference type="Proteomes" id="UP000183810"/>
    </source>
</evidence>
<gene>
    <name evidence="2" type="ORF">BOX37_01295</name>
</gene>